<feature type="repeat" description="RCC1" evidence="2">
    <location>
        <begin position="200"/>
        <end position="250"/>
    </location>
</feature>
<feature type="repeat" description="RCC1" evidence="2">
    <location>
        <begin position="293"/>
        <end position="330"/>
    </location>
</feature>
<dbReference type="OrthoDB" id="5370059at2759"/>
<evidence type="ECO:0000313" key="4">
    <source>
        <dbReference type="EnsemblFungi" id="EJT81086"/>
    </source>
</evidence>
<dbReference type="Gene3D" id="2.130.10.30">
    <property type="entry name" value="Regulator of chromosome condensation 1/beta-lactamase-inhibitor protein II"/>
    <property type="match status" value="2"/>
</dbReference>
<reference evidence="4" key="4">
    <citation type="journal article" date="2015" name="G3 (Bethesda)">
        <title>Genome sequences of three phytopathogenic species of the Magnaporthaceae family of fungi.</title>
        <authorList>
            <person name="Okagaki L.H."/>
            <person name="Nunes C.C."/>
            <person name="Sailsbery J."/>
            <person name="Clay B."/>
            <person name="Brown D."/>
            <person name="John T."/>
            <person name="Oh Y."/>
            <person name="Young N."/>
            <person name="Fitzgerald M."/>
            <person name="Haas B.J."/>
            <person name="Zeng Q."/>
            <person name="Young S."/>
            <person name="Adiconis X."/>
            <person name="Fan L."/>
            <person name="Levin J.Z."/>
            <person name="Mitchell T.K."/>
            <person name="Okubara P.A."/>
            <person name="Farman M.L."/>
            <person name="Kohn L.M."/>
            <person name="Birren B."/>
            <person name="Ma L.-J."/>
            <person name="Dean R.A."/>
        </authorList>
    </citation>
    <scope>NUCLEOTIDE SEQUENCE</scope>
    <source>
        <strain evidence="4">R3-111a-1</strain>
    </source>
</reference>
<keyword evidence="5" id="KW-1185">Reference proteome</keyword>
<organism evidence="3">
    <name type="scientific">Gaeumannomyces tritici (strain R3-111a-1)</name>
    <name type="common">Wheat and barley take-all root rot fungus</name>
    <name type="synonym">Gaeumannomyces graminis var. tritici</name>
    <dbReference type="NCBI Taxonomy" id="644352"/>
    <lineage>
        <taxon>Eukaryota</taxon>
        <taxon>Fungi</taxon>
        <taxon>Dikarya</taxon>
        <taxon>Ascomycota</taxon>
        <taxon>Pezizomycotina</taxon>
        <taxon>Sordariomycetes</taxon>
        <taxon>Sordariomycetidae</taxon>
        <taxon>Magnaporthales</taxon>
        <taxon>Magnaporthaceae</taxon>
        <taxon>Gaeumannomyces</taxon>
    </lineage>
</organism>
<evidence type="ECO:0000313" key="5">
    <source>
        <dbReference type="Proteomes" id="UP000006039"/>
    </source>
</evidence>
<name>J3NIJ3_GAET3</name>
<accession>J3NIJ3</accession>
<dbReference type="PRINTS" id="PR00633">
    <property type="entry name" value="RCCNDNSATION"/>
</dbReference>
<feature type="repeat" description="RCC1" evidence="2">
    <location>
        <begin position="2"/>
        <end position="65"/>
    </location>
</feature>
<reference evidence="4" key="5">
    <citation type="submission" date="2018-04" db="UniProtKB">
        <authorList>
            <consortium name="EnsemblFungi"/>
        </authorList>
    </citation>
    <scope>IDENTIFICATION</scope>
    <source>
        <strain evidence="4">R3-111a-1</strain>
    </source>
</reference>
<dbReference type="SUPFAM" id="SSF50985">
    <property type="entry name" value="RCC1/BLIP-II"/>
    <property type="match status" value="1"/>
</dbReference>
<feature type="repeat" description="RCC1" evidence="2">
    <location>
        <begin position="145"/>
        <end position="199"/>
    </location>
</feature>
<dbReference type="EnsemblFungi" id="EJT81086">
    <property type="protein sequence ID" value="EJT81086"/>
    <property type="gene ID" value="GGTG_01072"/>
</dbReference>
<gene>
    <name evidence="4" type="primary">20341530</name>
    <name evidence="3" type="ORF">GGTG_01072</name>
</gene>
<dbReference type="STRING" id="644352.J3NIJ3"/>
<reference evidence="5" key="1">
    <citation type="submission" date="2010-07" db="EMBL/GenBank/DDBJ databases">
        <title>The genome sequence of Gaeumannomyces graminis var. tritici strain R3-111a-1.</title>
        <authorList>
            <consortium name="The Broad Institute Genome Sequencing Platform"/>
            <person name="Ma L.-J."/>
            <person name="Dead R."/>
            <person name="Young S."/>
            <person name="Zeng Q."/>
            <person name="Koehrsen M."/>
            <person name="Alvarado L."/>
            <person name="Berlin A."/>
            <person name="Chapman S.B."/>
            <person name="Chen Z."/>
            <person name="Freedman E."/>
            <person name="Gellesch M."/>
            <person name="Goldberg J."/>
            <person name="Griggs A."/>
            <person name="Gujja S."/>
            <person name="Heilman E.R."/>
            <person name="Heiman D."/>
            <person name="Hepburn T."/>
            <person name="Howarth C."/>
            <person name="Jen D."/>
            <person name="Larson L."/>
            <person name="Mehta T."/>
            <person name="Neiman D."/>
            <person name="Pearson M."/>
            <person name="Roberts A."/>
            <person name="Saif S."/>
            <person name="Shea T."/>
            <person name="Shenoy N."/>
            <person name="Sisk P."/>
            <person name="Stolte C."/>
            <person name="Sykes S."/>
            <person name="Walk T."/>
            <person name="White J."/>
            <person name="Yandava C."/>
            <person name="Haas B."/>
            <person name="Nusbaum C."/>
            <person name="Birren B."/>
        </authorList>
    </citation>
    <scope>NUCLEOTIDE SEQUENCE [LARGE SCALE GENOMIC DNA]</scope>
    <source>
        <strain evidence="5">R3-111a-1</strain>
    </source>
</reference>
<dbReference type="InterPro" id="IPR000408">
    <property type="entry name" value="Reg_chr_condens"/>
</dbReference>
<keyword evidence="1" id="KW-0677">Repeat</keyword>
<reference evidence="3" key="2">
    <citation type="submission" date="2010-07" db="EMBL/GenBank/DDBJ databases">
        <authorList>
            <consortium name="The Broad Institute Genome Sequencing Platform"/>
            <consortium name="Broad Institute Genome Sequencing Center for Infectious Disease"/>
            <person name="Ma L.-J."/>
            <person name="Dead R."/>
            <person name="Young S."/>
            <person name="Zeng Q."/>
            <person name="Koehrsen M."/>
            <person name="Alvarado L."/>
            <person name="Berlin A."/>
            <person name="Chapman S.B."/>
            <person name="Chen Z."/>
            <person name="Freedman E."/>
            <person name="Gellesch M."/>
            <person name="Goldberg J."/>
            <person name="Griggs A."/>
            <person name="Gujja S."/>
            <person name="Heilman E.R."/>
            <person name="Heiman D."/>
            <person name="Hepburn T."/>
            <person name="Howarth C."/>
            <person name="Jen D."/>
            <person name="Larson L."/>
            <person name="Mehta T."/>
            <person name="Neiman D."/>
            <person name="Pearson M."/>
            <person name="Roberts A."/>
            <person name="Saif S."/>
            <person name="Shea T."/>
            <person name="Shenoy N."/>
            <person name="Sisk P."/>
            <person name="Stolte C."/>
            <person name="Sykes S."/>
            <person name="Walk T."/>
            <person name="White J."/>
            <person name="Yandava C."/>
            <person name="Haas B."/>
            <person name="Nusbaum C."/>
            <person name="Birren B."/>
        </authorList>
    </citation>
    <scope>NUCLEOTIDE SEQUENCE</scope>
    <source>
        <strain evidence="3">R3-111a-1</strain>
    </source>
</reference>
<proteinExistence type="predicted"/>
<dbReference type="PROSITE" id="PS50012">
    <property type="entry name" value="RCC1_3"/>
    <property type="match status" value="4"/>
</dbReference>
<dbReference type="FunCoup" id="J3NIJ3">
    <property type="interactions" value="88"/>
</dbReference>
<dbReference type="Pfam" id="PF00415">
    <property type="entry name" value="RCC1"/>
    <property type="match status" value="3"/>
</dbReference>
<dbReference type="InterPro" id="IPR051210">
    <property type="entry name" value="Ub_ligase/GEF_domain"/>
</dbReference>
<sequence length="393" mass="40046">METIFAIGSNGSGQLGIGHREDVSVPKPALLGGGGDGVVAVEPAQLPPVAAFAAGGNHSLLLTRSGDLYAAGDLNTGACGLASPDLPAARARPPVLHRVHLPGTARGCAGSEQQQGQATTAPGRLVAALWEASVVVGADEQGRRNRVYSFGCGGKGELGQGPLIVRAPAPDLIPGFPPAGTEVVDLAACMGHAVAVLDNGEAWGWGQGRKGQLGAPEGAAVTEPRRIEGVGFVVAKAACGKDFTVLVGERSTGEILVLGSDKWGLKASAPSSVKDWRDVQASWGGVYVLQANGSILAWGKNDHGQLPPPSLPPISRMAVGSEHVVAVTEDNDAVVAWGWGEHGNCGPQMQKPASQTEQWSVIASSKYIPPGSCITAIAAGCATSWVMIGQSIP</sequence>
<dbReference type="Proteomes" id="UP000006039">
    <property type="component" value="Unassembled WGS sequence"/>
</dbReference>
<dbReference type="RefSeq" id="XP_009217095.1">
    <property type="nucleotide sequence ID" value="XM_009218831.1"/>
</dbReference>
<dbReference type="PANTHER" id="PTHR22870">
    <property type="entry name" value="REGULATOR OF CHROMOSOME CONDENSATION"/>
    <property type="match status" value="1"/>
</dbReference>
<dbReference type="EMBL" id="GL385395">
    <property type="protein sequence ID" value="EJT81086.1"/>
    <property type="molecule type" value="Genomic_DNA"/>
</dbReference>
<dbReference type="InterPro" id="IPR009091">
    <property type="entry name" value="RCC1/BLIP-II"/>
</dbReference>
<protein>
    <submittedName>
        <fullName evidence="3">Alpha-tubulin suppressor protein Aats1</fullName>
    </submittedName>
</protein>
<dbReference type="AlphaFoldDB" id="J3NIJ3"/>
<dbReference type="GeneID" id="20341530"/>
<dbReference type="PANTHER" id="PTHR22870:SF466">
    <property type="entry name" value="ANKYRIN REPEAT-CONTAINING PROTEIN"/>
    <property type="match status" value="1"/>
</dbReference>
<dbReference type="eggNOG" id="KOG1426">
    <property type="taxonomic scope" value="Eukaryota"/>
</dbReference>
<evidence type="ECO:0000256" key="1">
    <source>
        <dbReference type="ARBA" id="ARBA00022737"/>
    </source>
</evidence>
<dbReference type="HOGENOM" id="CLU_005210_0_0_1"/>
<dbReference type="PROSITE" id="PS00626">
    <property type="entry name" value="RCC1_2"/>
    <property type="match status" value="1"/>
</dbReference>
<reference evidence="3" key="3">
    <citation type="submission" date="2010-09" db="EMBL/GenBank/DDBJ databases">
        <title>Annotation of Gaeumannomyces graminis var. tritici R3-111a-1.</title>
        <authorList>
            <consortium name="The Broad Institute Genome Sequencing Platform"/>
            <person name="Ma L.-J."/>
            <person name="Dead R."/>
            <person name="Young S.K."/>
            <person name="Zeng Q."/>
            <person name="Gargeya S."/>
            <person name="Fitzgerald M."/>
            <person name="Haas B."/>
            <person name="Abouelleil A."/>
            <person name="Alvarado L."/>
            <person name="Arachchi H.M."/>
            <person name="Berlin A."/>
            <person name="Brown A."/>
            <person name="Chapman S.B."/>
            <person name="Chen Z."/>
            <person name="Dunbar C."/>
            <person name="Freedman E."/>
            <person name="Gearin G."/>
            <person name="Gellesch M."/>
            <person name="Goldberg J."/>
            <person name="Griggs A."/>
            <person name="Gujja S."/>
            <person name="Heiman D."/>
            <person name="Howarth C."/>
            <person name="Larson L."/>
            <person name="Lui A."/>
            <person name="MacDonald P.J.P."/>
            <person name="Mehta T."/>
            <person name="Montmayeur A."/>
            <person name="Murphy C."/>
            <person name="Neiman D."/>
            <person name="Pearson M."/>
            <person name="Priest M."/>
            <person name="Roberts A."/>
            <person name="Saif S."/>
            <person name="Shea T."/>
            <person name="Shenoy N."/>
            <person name="Sisk P."/>
            <person name="Stolte C."/>
            <person name="Sykes S."/>
            <person name="Yandava C."/>
            <person name="Wortman J."/>
            <person name="Nusbaum C."/>
            <person name="Birren B."/>
        </authorList>
    </citation>
    <scope>NUCLEOTIDE SEQUENCE</scope>
    <source>
        <strain evidence="3">R3-111a-1</strain>
    </source>
</reference>
<evidence type="ECO:0000313" key="3">
    <source>
        <dbReference type="EMBL" id="EJT81086.1"/>
    </source>
</evidence>
<evidence type="ECO:0000256" key="2">
    <source>
        <dbReference type="PROSITE-ProRule" id="PRU00235"/>
    </source>
</evidence>
<dbReference type="VEuPathDB" id="FungiDB:GGTG_01072"/>